<dbReference type="EMBL" id="CAWUFR010000112">
    <property type="protein sequence ID" value="CAK6967933.1"/>
    <property type="molecule type" value="Genomic_DNA"/>
</dbReference>
<evidence type="ECO:0000313" key="1">
    <source>
        <dbReference type="EMBL" id="CAK6967933.1"/>
    </source>
</evidence>
<protein>
    <submittedName>
        <fullName evidence="1">Uncharacterized protein</fullName>
    </submittedName>
</protein>
<name>A0AAV1P8I5_SCOSC</name>
<organism evidence="1 2">
    <name type="scientific">Scomber scombrus</name>
    <name type="common">Atlantic mackerel</name>
    <name type="synonym">Scomber vernalis</name>
    <dbReference type="NCBI Taxonomy" id="13677"/>
    <lineage>
        <taxon>Eukaryota</taxon>
        <taxon>Metazoa</taxon>
        <taxon>Chordata</taxon>
        <taxon>Craniata</taxon>
        <taxon>Vertebrata</taxon>
        <taxon>Euteleostomi</taxon>
        <taxon>Actinopterygii</taxon>
        <taxon>Neopterygii</taxon>
        <taxon>Teleostei</taxon>
        <taxon>Neoteleostei</taxon>
        <taxon>Acanthomorphata</taxon>
        <taxon>Pelagiaria</taxon>
        <taxon>Scombriformes</taxon>
        <taxon>Scombridae</taxon>
        <taxon>Scomber</taxon>
    </lineage>
</organism>
<proteinExistence type="predicted"/>
<reference evidence="1 2" key="1">
    <citation type="submission" date="2024-01" db="EMBL/GenBank/DDBJ databases">
        <authorList>
            <person name="Alioto T."/>
            <person name="Alioto T."/>
            <person name="Gomez Garrido J."/>
        </authorList>
    </citation>
    <scope>NUCLEOTIDE SEQUENCE [LARGE SCALE GENOMIC DNA]</scope>
</reference>
<comment type="caution">
    <text evidence="1">The sequence shown here is derived from an EMBL/GenBank/DDBJ whole genome shotgun (WGS) entry which is preliminary data.</text>
</comment>
<evidence type="ECO:0000313" key="2">
    <source>
        <dbReference type="Proteomes" id="UP001314229"/>
    </source>
</evidence>
<sequence length="124" mass="14521">MPLVKMITCPTFASPFTPDLTSRGGKMLRVSGGLIMAAKEHRGRLEQNHNKQMLFKDRHDFFLVLVRKERSHERSLKKRRGEEKKDLSRSMSFPDFMVTLCLYKKMEISLIIYPPHLLIMTEVK</sequence>
<keyword evidence="2" id="KW-1185">Reference proteome</keyword>
<gene>
    <name evidence="1" type="ORF">FSCOSCO3_A031704</name>
</gene>
<dbReference type="Proteomes" id="UP001314229">
    <property type="component" value="Unassembled WGS sequence"/>
</dbReference>
<accession>A0AAV1P8I5</accession>
<dbReference type="AlphaFoldDB" id="A0AAV1P8I5"/>